<keyword evidence="1" id="KW-0560">Oxidoreductase</keyword>
<dbReference type="PANTHER" id="PTHR43157:SF31">
    <property type="entry name" value="PHOSPHATIDYLINOSITOL-GLYCAN BIOSYNTHESIS CLASS F PROTEIN"/>
    <property type="match status" value="1"/>
</dbReference>
<dbReference type="STRING" id="34475.A0A4Y9Y3F5"/>
<feature type="region of interest" description="Disordered" evidence="2">
    <location>
        <begin position="721"/>
        <end position="754"/>
    </location>
</feature>
<evidence type="ECO:0000313" key="4">
    <source>
        <dbReference type="Proteomes" id="UP000298390"/>
    </source>
</evidence>
<dbReference type="PRINTS" id="PR00081">
    <property type="entry name" value="GDHRDH"/>
</dbReference>
<feature type="compositionally biased region" description="Basic and acidic residues" evidence="2">
    <location>
        <begin position="617"/>
        <end position="642"/>
    </location>
</feature>
<evidence type="ECO:0008006" key="5">
    <source>
        <dbReference type="Google" id="ProtNLM"/>
    </source>
</evidence>
<sequence length="1050" mass="114173">MGVFEELGYLWQVVAQLFPGKPHFKTEDIPDLTGKVVIVTGGNVGIGRETIKHNAKVYMASRNKDKATAAIQALKEETGKEAIFLELDLSVLASVRKAAAEFLSKEPELHILFNNAGVMWCPIEWVTADGFDMQFGTNVIGHFLFTELLMPALFAGTSSSPDHHARVVTTASSGAYLNTLDWDTFKDTSQRKKTSPVVLYNQSKLANAIVARQVAKQYADKGIISISLNPGGIDTELQRHAPKQRAIMRATILQPVAMGALTQLWAGVMPEALNHNGEALIPRSGSETGYDPAPVCAFCIDNLTSSLRQAGGKNYLRSLPLARLKKYANAYHIGVNGVLEKDDLIDTLMAVRERNGCLPRVNEHYYRKNSVPNRRSNRPRGLFTRAMDAMGSERTSQPNSPPRHPQPQQQQQQPPYQPRQRTTSGPSSFPRPDLEPDRQPQGTYAYPHHPPPPPRESAHRPPPPPRPQTTPSRSHLNVPRGNQNTSSSQQARGRTRAASASSPSTPRASSPAPPVPTLDELLEMSGEDIARLSIGTLKAVLFQNHVNARLVVEKAELVAKVRTLVEDERRERERHAVLEAAERAAEEEARREREEARRAEEARRRGEEDGQGESAMEDVRGDGESAMHVDVSEGQPEVHADVQEGPSDEAAPPPPPKPATPPVPPKTAPPPTPPKRGMSPKAQAKAAQLERTGLCVICQDEEANIAIVDCGRAMQTAQNSGGASQIPTAQNMQNTQNNGTGVPFPQQGIPPSQAATGPNILSVLAVALGGLHDSTADRFGHLDAVVRDLASTVTAVRDAARVDSLKLAEWLDKSHERQMKATMLVLERVRALEQTVGEVKSLHGDETITARMQRIDCALTELLEQVQDPDAEFAASRPHASIDFTPRPARHFMNRSVSPIAPAPVYVDAGVDAHTAEHADACVTASVPLPTLVDVSVGTERKVADVNTATISLEVVDVGVVTNQALLVDAAVGSPSRQYVDSGIDAPSSEDTDRMRTPARTTRSLHVFGSGEQIRDFMRASQLRPTTQTQWFLPSGLPILLALVREVSDV</sequence>
<protein>
    <recommendedName>
        <fullName evidence="5">NAD(P)-dependent dehydrogenase (Short-subunit alcohol dehydrogenase family)</fullName>
    </recommendedName>
</protein>
<gene>
    <name evidence="3" type="ORF">EVJ58_g7463</name>
</gene>
<dbReference type="InterPro" id="IPR002347">
    <property type="entry name" value="SDR_fam"/>
</dbReference>
<comment type="caution">
    <text evidence="3">The sequence shown here is derived from an EMBL/GenBank/DDBJ whole genome shotgun (WGS) entry which is preliminary data.</text>
</comment>
<dbReference type="Pfam" id="PF00106">
    <property type="entry name" value="adh_short"/>
    <property type="match status" value="1"/>
</dbReference>
<feature type="region of interest" description="Disordered" evidence="2">
    <location>
        <begin position="580"/>
        <end position="685"/>
    </location>
</feature>
<proteinExistence type="predicted"/>
<feature type="compositionally biased region" description="Low complexity" evidence="2">
    <location>
        <begin position="485"/>
        <end position="510"/>
    </location>
</feature>
<dbReference type="InterPro" id="IPR036291">
    <property type="entry name" value="NAD(P)-bd_dom_sf"/>
</dbReference>
<feature type="compositionally biased region" description="Pro residues" evidence="2">
    <location>
        <begin position="448"/>
        <end position="468"/>
    </location>
</feature>
<name>A0A4Y9Y3F5_9APHY</name>
<dbReference type="EMBL" id="SEKV01000480">
    <property type="protein sequence ID" value="TFY56730.1"/>
    <property type="molecule type" value="Genomic_DNA"/>
</dbReference>
<dbReference type="AlphaFoldDB" id="A0A4Y9Y3F5"/>
<dbReference type="GO" id="GO:0016491">
    <property type="term" value="F:oxidoreductase activity"/>
    <property type="evidence" value="ECO:0007669"/>
    <property type="project" value="UniProtKB-KW"/>
</dbReference>
<evidence type="ECO:0000256" key="1">
    <source>
        <dbReference type="ARBA" id="ARBA00023002"/>
    </source>
</evidence>
<organism evidence="3 4">
    <name type="scientific">Rhodofomes roseus</name>
    <dbReference type="NCBI Taxonomy" id="34475"/>
    <lineage>
        <taxon>Eukaryota</taxon>
        <taxon>Fungi</taxon>
        <taxon>Dikarya</taxon>
        <taxon>Basidiomycota</taxon>
        <taxon>Agaricomycotina</taxon>
        <taxon>Agaricomycetes</taxon>
        <taxon>Polyporales</taxon>
        <taxon>Rhodofomes</taxon>
    </lineage>
</organism>
<feature type="compositionally biased region" description="Low complexity" evidence="2">
    <location>
        <begin position="730"/>
        <end position="741"/>
    </location>
</feature>
<feature type="compositionally biased region" description="Pro residues" evidence="2">
    <location>
        <begin position="651"/>
        <end position="674"/>
    </location>
</feature>
<feature type="compositionally biased region" description="Low complexity" evidence="2">
    <location>
        <begin position="406"/>
        <end position="421"/>
    </location>
</feature>
<evidence type="ECO:0000256" key="2">
    <source>
        <dbReference type="SAM" id="MobiDB-lite"/>
    </source>
</evidence>
<dbReference type="PANTHER" id="PTHR43157">
    <property type="entry name" value="PHOSPHATIDYLINOSITOL-GLYCAN BIOSYNTHESIS CLASS F PROTEIN-RELATED"/>
    <property type="match status" value="1"/>
</dbReference>
<dbReference type="Proteomes" id="UP000298390">
    <property type="component" value="Unassembled WGS sequence"/>
</dbReference>
<accession>A0A4Y9Y3F5</accession>
<feature type="region of interest" description="Disordered" evidence="2">
    <location>
        <begin position="979"/>
        <end position="999"/>
    </location>
</feature>
<feature type="compositionally biased region" description="Basic and acidic residues" evidence="2">
    <location>
        <begin position="580"/>
        <end position="608"/>
    </location>
</feature>
<reference evidence="3 4" key="1">
    <citation type="submission" date="2019-01" db="EMBL/GenBank/DDBJ databases">
        <title>Genome sequencing of the rare red list fungi Fomitopsis rosea.</title>
        <authorList>
            <person name="Buettner E."/>
            <person name="Kellner H."/>
        </authorList>
    </citation>
    <scope>NUCLEOTIDE SEQUENCE [LARGE SCALE GENOMIC DNA]</scope>
    <source>
        <strain evidence="3 4">DSM 105464</strain>
    </source>
</reference>
<dbReference type="SUPFAM" id="SSF51735">
    <property type="entry name" value="NAD(P)-binding Rossmann-fold domains"/>
    <property type="match status" value="1"/>
</dbReference>
<evidence type="ECO:0000313" key="3">
    <source>
        <dbReference type="EMBL" id="TFY56730.1"/>
    </source>
</evidence>
<dbReference type="Gene3D" id="3.40.50.720">
    <property type="entry name" value="NAD(P)-binding Rossmann-like Domain"/>
    <property type="match status" value="1"/>
</dbReference>
<feature type="region of interest" description="Disordered" evidence="2">
    <location>
        <begin position="390"/>
        <end position="520"/>
    </location>
</feature>